<protein>
    <submittedName>
        <fullName evidence="1">Uncharacterized protein</fullName>
    </submittedName>
</protein>
<gene>
    <name evidence="1" type="ORF">ABVQ20_02845</name>
</gene>
<dbReference type="RefSeq" id="WP_354457979.1">
    <property type="nucleotide sequence ID" value="NZ_JBEWSZ010000001.1"/>
</dbReference>
<dbReference type="EMBL" id="JBEWSZ010000001">
    <property type="protein sequence ID" value="MET2825907.1"/>
    <property type="molecule type" value="Genomic_DNA"/>
</dbReference>
<reference evidence="1 2" key="1">
    <citation type="submission" date="2024-06" db="EMBL/GenBank/DDBJ databases">
        <authorList>
            <person name="Kim D.-U."/>
        </authorList>
    </citation>
    <scope>NUCLEOTIDE SEQUENCE [LARGE SCALE GENOMIC DNA]</scope>
    <source>
        <strain evidence="1 2">KACC15460</strain>
    </source>
</reference>
<proteinExistence type="predicted"/>
<name>A0ABV2D7A2_9HYPH</name>
<accession>A0ABV2D7A2</accession>
<keyword evidence="2" id="KW-1185">Reference proteome</keyword>
<evidence type="ECO:0000313" key="1">
    <source>
        <dbReference type="EMBL" id="MET2825907.1"/>
    </source>
</evidence>
<comment type="caution">
    <text evidence="1">The sequence shown here is derived from an EMBL/GenBank/DDBJ whole genome shotgun (WGS) entry which is preliminary data.</text>
</comment>
<organism evidence="1 2">
    <name type="scientific">Mesorhizobium shangrilense</name>
    <dbReference type="NCBI Taxonomy" id="460060"/>
    <lineage>
        <taxon>Bacteria</taxon>
        <taxon>Pseudomonadati</taxon>
        <taxon>Pseudomonadota</taxon>
        <taxon>Alphaproteobacteria</taxon>
        <taxon>Hyphomicrobiales</taxon>
        <taxon>Phyllobacteriaceae</taxon>
        <taxon>Mesorhizobium</taxon>
    </lineage>
</organism>
<evidence type="ECO:0000313" key="2">
    <source>
        <dbReference type="Proteomes" id="UP001548832"/>
    </source>
</evidence>
<dbReference type="Proteomes" id="UP001548832">
    <property type="component" value="Unassembled WGS sequence"/>
</dbReference>
<sequence length="84" mass="9128">MRKELSDIRKALKNDVRTELQARKLAKVAAAALNPEATATGEKLDEAFRLIPVADQLRGESAAARQSAIELLDEAAKEAASRKK</sequence>